<dbReference type="Proteomes" id="UP001430953">
    <property type="component" value="Unassembled WGS sequence"/>
</dbReference>
<dbReference type="PROSITE" id="PS51450">
    <property type="entry name" value="LRR"/>
    <property type="match status" value="1"/>
</dbReference>
<feature type="signal peptide" evidence="1">
    <location>
        <begin position="1"/>
        <end position="22"/>
    </location>
</feature>
<name>A0AAW2EYZ2_9HYME</name>
<keyword evidence="3" id="KW-1185">Reference proteome</keyword>
<evidence type="ECO:0000313" key="2">
    <source>
        <dbReference type="EMBL" id="KAL0108921.1"/>
    </source>
</evidence>
<dbReference type="PANTHER" id="PTHR46282">
    <property type="entry name" value="LEUCINE-RICH MELANOCYTE DIFFERENTIATION-ASSOCIATED PROTEIN"/>
    <property type="match status" value="1"/>
</dbReference>
<sequence>MTLNCAIIFPLSLCAWHPFNMAGHDQPDFNRSALTLDNGRVWYTGQRAEKIPSGLIGVVGHNCLGLDLSYNELTSVSGVKDFVQLRELILDNNSLDNLKTLPYMATLTTLSLNNNKISNIDKALDRIRECCPNVEYVSLLGNPGCPDQLTNPTSTDEDDYERYRLYAIHVLPASLRFLDSRRITQQERLTAEARGRYSKTVRLVPELIRNFVPNSPRVGEFDDIHFNIHYTPLPSSQRNPQDHRGAYGKCKYRYSGKNSEGNRFISNSDL</sequence>
<dbReference type="Gene3D" id="3.80.10.10">
    <property type="entry name" value="Ribonuclease Inhibitor"/>
    <property type="match status" value="1"/>
</dbReference>
<keyword evidence="1" id="KW-0732">Signal</keyword>
<proteinExistence type="predicted"/>
<dbReference type="AlphaFoldDB" id="A0AAW2EYZ2"/>
<protein>
    <submittedName>
        <fullName evidence="2">Uncharacterized protein</fullName>
    </submittedName>
</protein>
<dbReference type="InterPro" id="IPR043313">
    <property type="entry name" value="LRMDA"/>
</dbReference>
<dbReference type="SUPFAM" id="SSF52058">
    <property type="entry name" value="L domain-like"/>
    <property type="match status" value="1"/>
</dbReference>
<dbReference type="EMBL" id="JADYXP020000015">
    <property type="protein sequence ID" value="KAL0108921.1"/>
    <property type="molecule type" value="Genomic_DNA"/>
</dbReference>
<dbReference type="InterPro" id="IPR001611">
    <property type="entry name" value="Leu-rich_rpt"/>
</dbReference>
<accession>A0AAW2EYZ2</accession>
<organism evidence="2 3">
    <name type="scientific">Cardiocondyla obscurior</name>
    <dbReference type="NCBI Taxonomy" id="286306"/>
    <lineage>
        <taxon>Eukaryota</taxon>
        <taxon>Metazoa</taxon>
        <taxon>Ecdysozoa</taxon>
        <taxon>Arthropoda</taxon>
        <taxon>Hexapoda</taxon>
        <taxon>Insecta</taxon>
        <taxon>Pterygota</taxon>
        <taxon>Neoptera</taxon>
        <taxon>Endopterygota</taxon>
        <taxon>Hymenoptera</taxon>
        <taxon>Apocrita</taxon>
        <taxon>Aculeata</taxon>
        <taxon>Formicoidea</taxon>
        <taxon>Formicidae</taxon>
        <taxon>Myrmicinae</taxon>
        <taxon>Cardiocondyla</taxon>
    </lineage>
</organism>
<dbReference type="FunFam" id="3.80.10.10:FF:000695">
    <property type="entry name" value="leucine-rich melanocyte differentiation-associated protein"/>
    <property type="match status" value="1"/>
</dbReference>
<comment type="caution">
    <text evidence="2">The sequence shown here is derived from an EMBL/GenBank/DDBJ whole genome shotgun (WGS) entry which is preliminary data.</text>
</comment>
<reference evidence="2 3" key="1">
    <citation type="submission" date="2023-03" db="EMBL/GenBank/DDBJ databases">
        <title>High recombination rates correlate with genetic variation in Cardiocondyla obscurior ants.</title>
        <authorList>
            <person name="Errbii M."/>
        </authorList>
    </citation>
    <scope>NUCLEOTIDE SEQUENCE [LARGE SCALE GENOMIC DNA]</scope>
    <source>
        <strain evidence="2">Alpha-2009</strain>
        <tissue evidence="2">Whole body</tissue>
    </source>
</reference>
<feature type="chain" id="PRO_5043833899" evidence="1">
    <location>
        <begin position="23"/>
        <end position="270"/>
    </location>
</feature>
<gene>
    <name evidence="2" type="ORF">PUN28_014198</name>
</gene>
<dbReference type="PANTHER" id="PTHR46282:SF2">
    <property type="entry name" value="LEUCINE-RICH MELANOCYTE DIFFERENTIATION-ASSOCIATED PROTEIN"/>
    <property type="match status" value="1"/>
</dbReference>
<evidence type="ECO:0000313" key="3">
    <source>
        <dbReference type="Proteomes" id="UP001430953"/>
    </source>
</evidence>
<evidence type="ECO:0000256" key="1">
    <source>
        <dbReference type="SAM" id="SignalP"/>
    </source>
</evidence>
<dbReference type="InterPro" id="IPR032675">
    <property type="entry name" value="LRR_dom_sf"/>
</dbReference>